<protein>
    <submittedName>
        <fullName evidence="2">Uncharacterized protein</fullName>
    </submittedName>
</protein>
<proteinExistence type="predicted"/>
<dbReference type="AlphaFoldDB" id="A0AA36H6N2"/>
<accession>A0AA36H6N2</accession>
<dbReference type="EMBL" id="CATQJL010000316">
    <property type="protein sequence ID" value="CAJ0605110.1"/>
    <property type="molecule type" value="Genomic_DNA"/>
</dbReference>
<reference evidence="2" key="1">
    <citation type="submission" date="2023-07" db="EMBL/GenBank/DDBJ databases">
        <authorList>
            <consortium name="CYATHOMIX"/>
        </authorList>
    </citation>
    <scope>NUCLEOTIDE SEQUENCE</scope>
    <source>
        <strain evidence="2">N/A</strain>
    </source>
</reference>
<name>A0AA36H6N2_CYLNA</name>
<organism evidence="2 3">
    <name type="scientific">Cylicocyclus nassatus</name>
    <name type="common">Nematode worm</name>
    <dbReference type="NCBI Taxonomy" id="53992"/>
    <lineage>
        <taxon>Eukaryota</taxon>
        <taxon>Metazoa</taxon>
        <taxon>Ecdysozoa</taxon>
        <taxon>Nematoda</taxon>
        <taxon>Chromadorea</taxon>
        <taxon>Rhabditida</taxon>
        <taxon>Rhabditina</taxon>
        <taxon>Rhabditomorpha</taxon>
        <taxon>Strongyloidea</taxon>
        <taxon>Strongylidae</taxon>
        <taxon>Cylicocyclus</taxon>
    </lineage>
</organism>
<gene>
    <name evidence="2" type="ORF">CYNAS_LOCUS17093</name>
</gene>
<comment type="caution">
    <text evidence="2">The sequence shown here is derived from an EMBL/GenBank/DDBJ whole genome shotgun (WGS) entry which is preliminary data.</text>
</comment>
<feature type="compositionally biased region" description="Low complexity" evidence="1">
    <location>
        <begin position="21"/>
        <end position="38"/>
    </location>
</feature>
<dbReference type="Proteomes" id="UP001176961">
    <property type="component" value="Unassembled WGS sequence"/>
</dbReference>
<sequence length="173" mass="18522">MLFNFLRKAGLCSRLRGSKKTSTSTSTTSPSTISTTPTPAYAPHSGSCCCPTVKTKILPPLKLQNLLVVIAKVVEMLCNFLKKADSCCCPHCKDQDLITTEAPKSSCCECEMQAQVEPETTQIPMPAACSCPPIEKQTTTEAPTIQYSPCDCGMSIESTPIPTEAPQASKSLL</sequence>
<evidence type="ECO:0000256" key="1">
    <source>
        <dbReference type="SAM" id="MobiDB-lite"/>
    </source>
</evidence>
<evidence type="ECO:0000313" key="3">
    <source>
        <dbReference type="Proteomes" id="UP001176961"/>
    </source>
</evidence>
<feature type="region of interest" description="Disordered" evidence="1">
    <location>
        <begin position="16"/>
        <end position="38"/>
    </location>
</feature>
<keyword evidence="3" id="KW-1185">Reference proteome</keyword>
<evidence type="ECO:0000313" key="2">
    <source>
        <dbReference type="EMBL" id="CAJ0605110.1"/>
    </source>
</evidence>